<evidence type="ECO:0000256" key="4">
    <source>
        <dbReference type="ARBA" id="ARBA00023002"/>
    </source>
</evidence>
<feature type="domain" description="Plant heme peroxidase family profile" evidence="11">
    <location>
        <begin position="138"/>
        <end position="433"/>
    </location>
</feature>
<dbReference type="Gene3D" id="1.10.520.10">
    <property type="match status" value="2"/>
</dbReference>
<dbReference type="EMBL" id="CP011158">
    <property type="protein sequence ID" value="ANB92512.1"/>
    <property type="molecule type" value="Genomic_DNA"/>
</dbReference>
<dbReference type="NCBIfam" id="TIGR00198">
    <property type="entry name" value="cat_per_HPI"/>
    <property type="match status" value="1"/>
</dbReference>
<keyword evidence="13" id="KW-1185">Reference proteome</keyword>
<dbReference type="PANTHER" id="PTHR30555:SF6">
    <property type="entry name" value="CATALASE-PEROXIDASE"/>
    <property type="match status" value="1"/>
</dbReference>
<feature type="active site" description="Proton acceptor" evidence="8">
    <location>
        <position position="105"/>
    </location>
</feature>
<dbReference type="PRINTS" id="PR00458">
    <property type="entry name" value="PEROXIDASE"/>
</dbReference>
<dbReference type="InterPro" id="IPR000763">
    <property type="entry name" value="Catalase_peroxidase"/>
</dbReference>
<feature type="site" description="Transition state stabilizer" evidence="8">
    <location>
        <position position="101"/>
    </location>
</feature>
<dbReference type="GO" id="GO:0004601">
    <property type="term" value="F:peroxidase activity"/>
    <property type="evidence" value="ECO:0007669"/>
    <property type="project" value="UniProtKB-KW"/>
</dbReference>
<dbReference type="PANTHER" id="PTHR30555">
    <property type="entry name" value="HYDROPEROXIDASE I, BIFUNCTIONAL CATALASE-PEROXIDASE"/>
    <property type="match status" value="1"/>
</dbReference>
<evidence type="ECO:0000256" key="10">
    <source>
        <dbReference type="SAM" id="MobiDB-lite"/>
    </source>
</evidence>
<evidence type="ECO:0000256" key="1">
    <source>
        <dbReference type="ARBA" id="ARBA00022559"/>
    </source>
</evidence>
<comment type="PTM">
    <text evidence="8">Formation of the three residue Trp-Tyr-Met cross-link is important for the catalase, but not the peroxidase activity of the enzyme.</text>
</comment>
<comment type="subunit">
    <text evidence="8">Homodimer or homotetramer.</text>
</comment>
<protein>
    <recommendedName>
        <fullName evidence="8 9">Catalase-peroxidase</fullName>
        <shortName evidence="8">CP</shortName>
        <ecNumber evidence="8 9">1.11.1.21</ecNumber>
    </recommendedName>
    <alternativeName>
        <fullName evidence="8">Peroxidase/catalase</fullName>
    </alternativeName>
</protein>
<dbReference type="Gene3D" id="1.10.420.10">
    <property type="entry name" value="Peroxidase, domain 2"/>
    <property type="match status" value="2"/>
</dbReference>
<organism evidence="12 13">
    <name type="scientific">Moraxella ovis</name>
    <dbReference type="NCBI Taxonomy" id="29433"/>
    <lineage>
        <taxon>Bacteria</taxon>
        <taxon>Pseudomonadati</taxon>
        <taxon>Pseudomonadota</taxon>
        <taxon>Gammaproteobacteria</taxon>
        <taxon>Moraxellales</taxon>
        <taxon>Moraxellaceae</taxon>
        <taxon>Moraxella</taxon>
    </lineage>
</organism>
<keyword evidence="4 8" id="KW-0560">Oxidoreductase</keyword>
<dbReference type="EC" id="1.11.1.21" evidence="8 9"/>
<gene>
    <name evidence="8" type="primary">katG</name>
    <name evidence="12" type="ORF">MOVS_07960</name>
</gene>
<dbReference type="InterPro" id="IPR002016">
    <property type="entry name" value="Haem_peroxidase"/>
</dbReference>
<comment type="similarity">
    <text evidence="8 9">Belongs to the peroxidase family. Peroxidase/catalase subfamily.</text>
</comment>
<name>A0ABM6BFC5_9GAMM</name>
<evidence type="ECO:0000256" key="6">
    <source>
        <dbReference type="ARBA" id="ARBA00023324"/>
    </source>
</evidence>
<feature type="region of interest" description="Disordered" evidence="10">
    <location>
        <begin position="1"/>
        <end position="24"/>
    </location>
</feature>
<dbReference type="Pfam" id="PF00141">
    <property type="entry name" value="peroxidase"/>
    <property type="match status" value="2"/>
</dbReference>
<reference evidence="12 13" key="1">
    <citation type="submission" date="2015-04" db="EMBL/GenBank/DDBJ databases">
        <authorList>
            <person name="Calcutt M.J."/>
            <person name="Foecking M.F."/>
        </authorList>
    </citation>
    <scope>NUCLEOTIDE SEQUENCE [LARGE SCALE GENOMIC DNA]</scope>
    <source>
        <strain evidence="12 13">199/55</strain>
    </source>
</reference>
<comment type="function">
    <text evidence="8">Bifunctional enzyme with both catalase and broad-spectrum peroxidase activity.</text>
</comment>
<dbReference type="PRINTS" id="PR00460">
    <property type="entry name" value="BPEROXIDASE"/>
</dbReference>
<keyword evidence="1 8" id="KW-0575">Peroxidase</keyword>
<feature type="binding site" description="axial binding residue" evidence="8">
    <location>
        <position position="273"/>
    </location>
    <ligand>
        <name>heme b</name>
        <dbReference type="ChEBI" id="CHEBI:60344"/>
    </ligand>
    <ligandPart>
        <name>Fe</name>
        <dbReference type="ChEBI" id="CHEBI:18248"/>
    </ligandPart>
</feature>
<evidence type="ECO:0000256" key="5">
    <source>
        <dbReference type="ARBA" id="ARBA00023004"/>
    </source>
</evidence>
<comment type="caution">
    <text evidence="8">Lacks conserved residue(s) required for the propagation of feature annotation.</text>
</comment>
<keyword evidence="5 8" id="KW-0408">Iron</keyword>
<evidence type="ECO:0000256" key="8">
    <source>
        <dbReference type="HAMAP-Rule" id="MF_01961"/>
    </source>
</evidence>
<comment type="catalytic activity">
    <reaction evidence="8 9">
        <text>H2O2 + AH2 = A + 2 H2O</text>
        <dbReference type="Rhea" id="RHEA:30275"/>
        <dbReference type="ChEBI" id="CHEBI:13193"/>
        <dbReference type="ChEBI" id="CHEBI:15377"/>
        <dbReference type="ChEBI" id="CHEBI:16240"/>
        <dbReference type="ChEBI" id="CHEBI:17499"/>
        <dbReference type="EC" id="1.11.1.21"/>
    </reaction>
</comment>
<dbReference type="InterPro" id="IPR010255">
    <property type="entry name" value="Haem_peroxidase_sf"/>
</dbReference>
<dbReference type="SUPFAM" id="SSF48113">
    <property type="entry name" value="Heme-dependent peroxidases"/>
    <property type="match status" value="2"/>
</dbReference>
<evidence type="ECO:0000313" key="12">
    <source>
        <dbReference type="EMBL" id="ANB92512.1"/>
    </source>
</evidence>
<evidence type="ECO:0000256" key="3">
    <source>
        <dbReference type="ARBA" id="ARBA00022723"/>
    </source>
</evidence>
<evidence type="ECO:0000259" key="11">
    <source>
        <dbReference type="PROSITE" id="PS50873"/>
    </source>
</evidence>
<comment type="cofactor">
    <cofactor evidence="8">
        <name>heme b</name>
        <dbReference type="ChEBI" id="CHEBI:60344"/>
    </cofactor>
    <text evidence="8">Binds 1 heme b (iron(II)-protoporphyrin IX) group per dimer.</text>
</comment>
<keyword evidence="3 8" id="KW-0479">Metal-binding</keyword>
<dbReference type="HAMAP" id="MF_01961">
    <property type="entry name" value="Catal_peroxid"/>
    <property type="match status" value="1"/>
</dbReference>
<evidence type="ECO:0000256" key="9">
    <source>
        <dbReference type="RuleBase" id="RU003451"/>
    </source>
</evidence>
<dbReference type="NCBIfam" id="NF011635">
    <property type="entry name" value="PRK15061.1"/>
    <property type="match status" value="1"/>
</dbReference>
<dbReference type="Proteomes" id="UP000076765">
    <property type="component" value="Chromosome"/>
</dbReference>
<evidence type="ECO:0000256" key="7">
    <source>
        <dbReference type="ARBA" id="ARBA00049145"/>
    </source>
</evidence>
<comment type="catalytic activity">
    <reaction evidence="7 8 9">
        <text>2 H2O2 = O2 + 2 H2O</text>
        <dbReference type="Rhea" id="RHEA:20309"/>
        <dbReference type="ChEBI" id="CHEBI:15377"/>
        <dbReference type="ChEBI" id="CHEBI:15379"/>
        <dbReference type="ChEBI" id="CHEBI:16240"/>
        <dbReference type="EC" id="1.11.1.21"/>
    </reaction>
</comment>
<dbReference type="PROSITE" id="PS50873">
    <property type="entry name" value="PEROXIDASE_4"/>
    <property type="match status" value="1"/>
</dbReference>
<proteinExistence type="inferred from homology"/>
<keyword evidence="2 8" id="KW-0349">Heme</keyword>
<dbReference type="CDD" id="cd08200">
    <property type="entry name" value="catalase_peroxidase_2"/>
    <property type="match status" value="1"/>
</dbReference>
<evidence type="ECO:0000313" key="13">
    <source>
        <dbReference type="Proteomes" id="UP000076765"/>
    </source>
</evidence>
<evidence type="ECO:0000256" key="2">
    <source>
        <dbReference type="ARBA" id="ARBA00022617"/>
    </source>
</evidence>
<sequence>MVLDELNDSKKPFAPQGGCPFHGSNTSDGQSVMTWWPKALNLDILHQHDSKVNPMGEDFNYAEELKKLDVDALKKDLEEVLRNSQDWWPADHGYYGGLMGRLSWHAAGSYRVADGRGGANTGNIRFAPLNSWPDNANLDKARRLLQPIKQKYGNKISWADLIVLAGTMGYEAAGLKTTGFAFGRKDIWHPEKDTYWGSEKEWLAKTGSKGNRWSGDRDLQNPLASVMMGLIYINPEGVDGVQDPIKTARDMRITFARMGMNDEEVVALVAGGHTIGKHHGNADASTVGAEPEAADITDQGLGWKTADKDIAKITSGLEGAWTTHPDRWDNEFFKLLFKYEDKFVSVKSPAGANQWEPSEMDIEDMPVDQNDPSIKRKITMNDGDMALIKDPEYRKISERFLNDQAAFDKAFADAWFKLTHRDMGPVSRYHGPLVPSEEWIWQDPIPAPKYVPTADEINSLKEKILASDLSIGELVATAWDSARTFRGSDYRGGANGARIRLAPQKNWVGNEPERLQKVLSVLEKIQADFADDNGGNEVSMADLIVLAGTAAVEKAIKDAGLDVAVPFDAGRGDAVQEMTDAESFEYLKPVHDGFRNFQEAHYAPQPEELLLDRAQLLGLTAVEMTVLVGGLRVLGANFEGNKHGVFTDKVGVLSNDFFRNLVDMNYTWEPTGRNSYNINERKSGETKFTATRVDLVFGSNSILRAYAELYAQDDSREKFARDFVKAWTKVMNADRYDLGYNC</sequence>
<feature type="cross-link" description="Tryptophyl-tyrosyl-methioninium (Tyr-Met) (with Trp-104)" evidence="8">
    <location>
        <begin position="232"/>
        <end position="258"/>
    </location>
</feature>
<accession>A0ABM6BFC5</accession>
<keyword evidence="6 8" id="KW-0376">Hydrogen peroxide</keyword>